<evidence type="ECO:0000256" key="3">
    <source>
        <dbReference type="ARBA" id="ARBA00022622"/>
    </source>
</evidence>
<gene>
    <name evidence="11" type="ORF">PAC_01436</name>
</gene>
<name>A0A1L7WFN4_9HELO</name>
<organism evidence="11 12">
    <name type="scientific">Phialocephala subalpina</name>
    <dbReference type="NCBI Taxonomy" id="576137"/>
    <lineage>
        <taxon>Eukaryota</taxon>
        <taxon>Fungi</taxon>
        <taxon>Dikarya</taxon>
        <taxon>Ascomycota</taxon>
        <taxon>Pezizomycotina</taxon>
        <taxon>Leotiomycetes</taxon>
        <taxon>Helotiales</taxon>
        <taxon>Mollisiaceae</taxon>
        <taxon>Phialocephala</taxon>
        <taxon>Phialocephala fortinii species complex</taxon>
    </lineage>
</organism>
<dbReference type="InterPro" id="IPR046530">
    <property type="entry name" value="BIM1-like_dom"/>
</dbReference>
<evidence type="ECO:0000259" key="10">
    <source>
        <dbReference type="Pfam" id="PF20238"/>
    </source>
</evidence>
<keyword evidence="8" id="KW-0812">Transmembrane</keyword>
<dbReference type="OrthoDB" id="2146436at2759"/>
<dbReference type="EMBL" id="FJOG01000002">
    <property type="protein sequence ID" value="CZR51559.1"/>
    <property type="molecule type" value="Genomic_DNA"/>
</dbReference>
<dbReference type="PANTHER" id="PTHR34992">
    <property type="entry name" value="HYPHAL ANASTAMOSIS-7 PROTEIN"/>
    <property type="match status" value="1"/>
</dbReference>
<keyword evidence="3" id="KW-0336">GPI-anchor</keyword>
<protein>
    <recommendedName>
        <fullName evidence="10">Copper acquisition factor BIM1-like domain-containing protein</fullName>
    </recommendedName>
</protein>
<evidence type="ECO:0000256" key="9">
    <source>
        <dbReference type="SAM" id="SignalP"/>
    </source>
</evidence>
<feature type="domain" description="Copper acquisition factor BIM1-like" evidence="10">
    <location>
        <begin position="20"/>
        <end position="161"/>
    </location>
</feature>
<evidence type="ECO:0000256" key="4">
    <source>
        <dbReference type="ARBA" id="ARBA00022729"/>
    </source>
</evidence>
<dbReference type="Pfam" id="PF20238">
    <property type="entry name" value="BIM1-like_dom"/>
    <property type="match status" value="1"/>
</dbReference>
<evidence type="ECO:0000313" key="12">
    <source>
        <dbReference type="Proteomes" id="UP000184330"/>
    </source>
</evidence>
<accession>A0A1L7WFN4</accession>
<comment type="subcellular location">
    <subcellularLocation>
        <location evidence="1">Cell membrane</location>
        <topology evidence="1">Lipid-anchor</topology>
        <topology evidence="1">GPI-anchor</topology>
    </subcellularLocation>
</comment>
<feature type="signal peptide" evidence="9">
    <location>
        <begin position="1"/>
        <end position="20"/>
    </location>
</feature>
<dbReference type="AlphaFoldDB" id="A0A1L7WFN4"/>
<evidence type="ECO:0000256" key="8">
    <source>
        <dbReference type="SAM" id="Phobius"/>
    </source>
</evidence>
<keyword evidence="8" id="KW-1133">Transmembrane helix</keyword>
<keyword evidence="4 9" id="KW-0732">Signal</keyword>
<keyword evidence="12" id="KW-1185">Reference proteome</keyword>
<keyword evidence="5 8" id="KW-0472">Membrane</keyword>
<proteinExistence type="predicted"/>
<dbReference type="Proteomes" id="UP000184330">
    <property type="component" value="Unassembled WGS sequence"/>
</dbReference>
<keyword evidence="6" id="KW-0325">Glycoprotein</keyword>
<dbReference type="STRING" id="576137.A0A1L7WFN4"/>
<dbReference type="GO" id="GO:0098552">
    <property type="term" value="C:side of membrane"/>
    <property type="evidence" value="ECO:0007669"/>
    <property type="project" value="UniProtKB-KW"/>
</dbReference>
<dbReference type="PANTHER" id="PTHR34992:SF1">
    <property type="entry name" value="COPPER ACQUISITION FACTOR BIM1-LIKE DOMAIN-CONTAINING PROTEIN"/>
    <property type="match status" value="1"/>
</dbReference>
<evidence type="ECO:0000256" key="1">
    <source>
        <dbReference type="ARBA" id="ARBA00004609"/>
    </source>
</evidence>
<evidence type="ECO:0000256" key="6">
    <source>
        <dbReference type="ARBA" id="ARBA00023180"/>
    </source>
</evidence>
<dbReference type="GO" id="GO:0005886">
    <property type="term" value="C:plasma membrane"/>
    <property type="evidence" value="ECO:0007669"/>
    <property type="project" value="UniProtKB-SubCell"/>
</dbReference>
<keyword evidence="2" id="KW-1003">Cell membrane</keyword>
<dbReference type="InterPro" id="IPR046936">
    <property type="entry name" value="BIM1-like"/>
</dbReference>
<keyword evidence="7" id="KW-0449">Lipoprotein</keyword>
<sequence>MKTTAFSSTALVAFASVATAHFNLDYPAARGFDEDTLGNFPCGGQDTATSNRTSWPLTGGSIALTMGHIDANVEVLIAIGSNPGSAFNTVIRPTFTEQGLGAFCMTGFTLPSGLNVSDGTQATIQVVTNGDPDGGLFNCADITFSSTATNPDSSICKNATGVTVSVAKVAGNPNVTSDATNSTNGVKSGAAGGVKAGLVGLVFAGLGAVAFALVL</sequence>
<dbReference type="CDD" id="cd21176">
    <property type="entry name" value="LPMO_auxiliary-like"/>
    <property type="match status" value="1"/>
</dbReference>
<evidence type="ECO:0000256" key="7">
    <source>
        <dbReference type="ARBA" id="ARBA00023288"/>
    </source>
</evidence>
<evidence type="ECO:0000313" key="11">
    <source>
        <dbReference type="EMBL" id="CZR51559.1"/>
    </source>
</evidence>
<feature type="transmembrane region" description="Helical" evidence="8">
    <location>
        <begin position="196"/>
        <end position="214"/>
    </location>
</feature>
<evidence type="ECO:0000256" key="2">
    <source>
        <dbReference type="ARBA" id="ARBA00022475"/>
    </source>
</evidence>
<evidence type="ECO:0000256" key="5">
    <source>
        <dbReference type="ARBA" id="ARBA00023136"/>
    </source>
</evidence>
<reference evidence="11 12" key="1">
    <citation type="submission" date="2016-03" db="EMBL/GenBank/DDBJ databases">
        <authorList>
            <person name="Ploux O."/>
        </authorList>
    </citation>
    <scope>NUCLEOTIDE SEQUENCE [LARGE SCALE GENOMIC DNA]</scope>
    <source>
        <strain evidence="11 12">UAMH 11012</strain>
    </source>
</reference>
<feature type="chain" id="PRO_5012250749" description="Copper acquisition factor BIM1-like domain-containing protein" evidence="9">
    <location>
        <begin position="21"/>
        <end position="215"/>
    </location>
</feature>